<feature type="transmembrane region" description="Helical" evidence="8">
    <location>
        <begin position="158"/>
        <end position="176"/>
    </location>
</feature>
<dbReference type="SMART" id="SM00382">
    <property type="entry name" value="AAA"/>
    <property type="match status" value="1"/>
</dbReference>
<evidence type="ECO:0000256" key="5">
    <source>
        <dbReference type="ARBA" id="ARBA00022840"/>
    </source>
</evidence>
<protein>
    <submittedName>
        <fullName evidence="11">ATP-binding cassette, subfamily B</fullName>
    </submittedName>
</protein>
<keyword evidence="5 11" id="KW-0067">ATP-binding</keyword>
<evidence type="ECO:0000256" key="4">
    <source>
        <dbReference type="ARBA" id="ARBA00022741"/>
    </source>
</evidence>
<dbReference type="GO" id="GO:0140359">
    <property type="term" value="F:ABC-type transporter activity"/>
    <property type="evidence" value="ECO:0007669"/>
    <property type="project" value="InterPro"/>
</dbReference>
<keyword evidence="7 8" id="KW-0472">Membrane</keyword>
<feature type="transmembrane region" description="Helical" evidence="8">
    <location>
        <begin position="131"/>
        <end position="152"/>
    </location>
</feature>
<dbReference type="CDD" id="cd07346">
    <property type="entry name" value="ABC_6TM_exporters"/>
    <property type="match status" value="1"/>
</dbReference>
<evidence type="ECO:0000313" key="12">
    <source>
        <dbReference type="Proteomes" id="UP000193355"/>
    </source>
</evidence>
<evidence type="ECO:0000313" key="11">
    <source>
        <dbReference type="EMBL" id="SMG15535.1"/>
    </source>
</evidence>
<gene>
    <name evidence="11" type="ORF">SAMN06275492_10345</name>
</gene>
<reference evidence="12" key="1">
    <citation type="submission" date="2017-04" db="EMBL/GenBank/DDBJ databases">
        <authorList>
            <person name="Varghese N."/>
            <person name="Submissions S."/>
        </authorList>
    </citation>
    <scope>NUCLEOTIDE SEQUENCE [LARGE SCALE GENOMIC DNA]</scope>
    <source>
        <strain evidence="12">USBA 82</strain>
    </source>
</reference>
<evidence type="ECO:0000256" key="8">
    <source>
        <dbReference type="SAM" id="Phobius"/>
    </source>
</evidence>
<dbReference type="PROSITE" id="PS00211">
    <property type="entry name" value="ABC_TRANSPORTER_1"/>
    <property type="match status" value="1"/>
</dbReference>
<keyword evidence="6 8" id="KW-1133">Transmembrane helix</keyword>
<dbReference type="GO" id="GO:0005524">
    <property type="term" value="F:ATP binding"/>
    <property type="evidence" value="ECO:0007669"/>
    <property type="project" value="UniProtKB-KW"/>
</dbReference>
<feature type="domain" description="ABC transporter" evidence="9">
    <location>
        <begin position="330"/>
        <end position="564"/>
    </location>
</feature>
<dbReference type="SUPFAM" id="SSF90123">
    <property type="entry name" value="ABC transporter transmembrane region"/>
    <property type="match status" value="1"/>
</dbReference>
<dbReference type="PROSITE" id="PS50893">
    <property type="entry name" value="ABC_TRANSPORTER_2"/>
    <property type="match status" value="1"/>
</dbReference>
<dbReference type="OrthoDB" id="9762517at2"/>
<dbReference type="InterPro" id="IPR003593">
    <property type="entry name" value="AAA+_ATPase"/>
</dbReference>
<keyword evidence="2" id="KW-0813">Transport</keyword>
<dbReference type="Pfam" id="PF00005">
    <property type="entry name" value="ABC_tran"/>
    <property type="match status" value="1"/>
</dbReference>
<dbReference type="Pfam" id="PF00664">
    <property type="entry name" value="ABC_membrane"/>
    <property type="match status" value="1"/>
</dbReference>
<dbReference type="InterPro" id="IPR036640">
    <property type="entry name" value="ABC1_TM_sf"/>
</dbReference>
<dbReference type="FunFam" id="3.40.50.300:FF:000287">
    <property type="entry name" value="Multidrug ABC transporter ATP-binding protein"/>
    <property type="match status" value="1"/>
</dbReference>
<evidence type="ECO:0000256" key="1">
    <source>
        <dbReference type="ARBA" id="ARBA00004651"/>
    </source>
</evidence>
<dbReference type="InterPro" id="IPR003439">
    <property type="entry name" value="ABC_transporter-like_ATP-bd"/>
</dbReference>
<feature type="domain" description="ABC transmembrane type-1" evidence="10">
    <location>
        <begin position="19"/>
        <end position="299"/>
    </location>
</feature>
<dbReference type="GO" id="GO:0005886">
    <property type="term" value="C:plasma membrane"/>
    <property type="evidence" value="ECO:0007669"/>
    <property type="project" value="UniProtKB-SubCell"/>
</dbReference>
<dbReference type="Proteomes" id="UP000193355">
    <property type="component" value="Unassembled WGS sequence"/>
</dbReference>
<dbReference type="InterPro" id="IPR027417">
    <property type="entry name" value="P-loop_NTPase"/>
</dbReference>
<dbReference type="PROSITE" id="PS50929">
    <property type="entry name" value="ABC_TM1F"/>
    <property type="match status" value="1"/>
</dbReference>
<sequence length="575" mass="63196">MLAELIRGLTGKAKLFMSLAMVSFTVGSLLNVGITLVALDGLRLISSGETLNLWHFGFKLAALFVAKGISNTVAEVAQHQAGFDTVATVRERLILTMKKIYLGFYTEERIGELNTVIQKDVGNLQPVVVHFWSKTVSSILVAALVGVGLFLVDWRMGLAMVSLTPVALLVMFSGIGSNGRLQKETQDDLADMVSLFVEYTKGIPLIKAFGESSSFEGKLRDSMVKFGESSKAISRSVAGYMGRYFFLLDLCYGALVVVGATLVFYGKATLFNYILFVVLSREFYRPFVELESYWLNFIKGKDSYSRISKVLSAPTIKPSPNSKKPKGMDLKFCGVGFSYGKEGFGLKDVDLDIGGDSLIALVGPSGGGKTTIANLILRFWDVQRGRIVVGGVDIRDIDYDEFLSNVSIVMQNVILFEDTIFENIKVGRRDASREEVVEAAKKAMIHDFISGLPKGYDTPVGENGVGLSGGQRQRISIARALLRDAPLVILDEMTSSLDPINEVKIQRAIDNLTASKTVVVIAHHLRTIQNADRIVVLNDGQVVESGKHRELLDNGGLYKELWDAQEASREWEWAV</sequence>
<dbReference type="GO" id="GO:0016887">
    <property type="term" value="F:ATP hydrolysis activity"/>
    <property type="evidence" value="ECO:0007669"/>
    <property type="project" value="InterPro"/>
</dbReference>
<comment type="subcellular location">
    <subcellularLocation>
        <location evidence="1">Cell membrane</location>
        <topology evidence="1">Multi-pass membrane protein</topology>
    </subcellularLocation>
</comment>
<dbReference type="PANTHER" id="PTHR24221">
    <property type="entry name" value="ATP-BINDING CASSETTE SUB-FAMILY B"/>
    <property type="match status" value="1"/>
</dbReference>
<keyword evidence="12" id="KW-1185">Reference proteome</keyword>
<dbReference type="AlphaFoldDB" id="A0A1X7ILU6"/>
<evidence type="ECO:0000256" key="3">
    <source>
        <dbReference type="ARBA" id="ARBA00022692"/>
    </source>
</evidence>
<evidence type="ECO:0000256" key="2">
    <source>
        <dbReference type="ARBA" id="ARBA00022448"/>
    </source>
</evidence>
<evidence type="ECO:0000256" key="6">
    <source>
        <dbReference type="ARBA" id="ARBA00022989"/>
    </source>
</evidence>
<proteinExistence type="predicted"/>
<keyword evidence="3 8" id="KW-0812">Transmembrane</keyword>
<feature type="transmembrane region" description="Helical" evidence="8">
    <location>
        <begin position="244"/>
        <end position="265"/>
    </location>
</feature>
<evidence type="ECO:0000259" key="10">
    <source>
        <dbReference type="PROSITE" id="PS50929"/>
    </source>
</evidence>
<evidence type="ECO:0000259" key="9">
    <source>
        <dbReference type="PROSITE" id="PS50893"/>
    </source>
</evidence>
<dbReference type="STRING" id="561720.SAMN06275492_10345"/>
<organism evidence="11 12">
    <name type="scientific">Dethiosulfovibrio salsuginis</name>
    <dbReference type="NCBI Taxonomy" id="561720"/>
    <lineage>
        <taxon>Bacteria</taxon>
        <taxon>Thermotogati</taxon>
        <taxon>Synergistota</taxon>
        <taxon>Synergistia</taxon>
        <taxon>Synergistales</taxon>
        <taxon>Dethiosulfovibrionaceae</taxon>
        <taxon>Dethiosulfovibrio</taxon>
    </lineage>
</organism>
<dbReference type="SUPFAM" id="SSF52540">
    <property type="entry name" value="P-loop containing nucleoside triphosphate hydrolases"/>
    <property type="match status" value="1"/>
</dbReference>
<dbReference type="RefSeq" id="WP_085543764.1">
    <property type="nucleotide sequence ID" value="NZ_FXBB01000003.1"/>
</dbReference>
<dbReference type="Gene3D" id="3.40.50.300">
    <property type="entry name" value="P-loop containing nucleotide triphosphate hydrolases"/>
    <property type="match status" value="1"/>
</dbReference>
<dbReference type="EMBL" id="FXBB01000003">
    <property type="protein sequence ID" value="SMG15535.1"/>
    <property type="molecule type" value="Genomic_DNA"/>
</dbReference>
<name>A0A1X7ILU6_9BACT</name>
<feature type="transmembrane region" description="Helical" evidence="8">
    <location>
        <begin position="15"/>
        <end position="39"/>
    </location>
</feature>
<dbReference type="Gene3D" id="1.20.1560.10">
    <property type="entry name" value="ABC transporter type 1, transmembrane domain"/>
    <property type="match status" value="1"/>
</dbReference>
<dbReference type="InterPro" id="IPR011527">
    <property type="entry name" value="ABC1_TM_dom"/>
</dbReference>
<accession>A0A1X7ILU6</accession>
<dbReference type="PANTHER" id="PTHR24221:SF654">
    <property type="entry name" value="ATP-BINDING CASSETTE SUB-FAMILY B MEMBER 6"/>
    <property type="match status" value="1"/>
</dbReference>
<dbReference type="InterPro" id="IPR017871">
    <property type="entry name" value="ABC_transporter-like_CS"/>
</dbReference>
<keyword evidence="4" id="KW-0547">Nucleotide-binding</keyword>
<dbReference type="InterPro" id="IPR039421">
    <property type="entry name" value="Type_1_exporter"/>
</dbReference>
<evidence type="ECO:0000256" key="7">
    <source>
        <dbReference type="ARBA" id="ARBA00023136"/>
    </source>
</evidence>